<dbReference type="Proteomes" id="UP000784294">
    <property type="component" value="Unassembled WGS sequence"/>
</dbReference>
<feature type="compositionally biased region" description="Polar residues" evidence="1">
    <location>
        <begin position="104"/>
        <end position="114"/>
    </location>
</feature>
<evidence type="ECO:0000313" key="3">
    <source>
        <dbReference type="Proteomes" id="UP000784294"/>
    </source>
</evidence>
<evidence type="ECO:0000313" key="2">
    <source>
        <dbReference type="EMBL" id="VEL35195.1"/>
    </source>
</evidence>
<name>A0A448XEZ6_9PLAT</name>
<dbReference type="AlphaFoldDB" id="A0A448XEZ6"/>
<feature type="compositionally biased region" description="Polar residues" evidence="1">
    <location>
        <begin position="377"/>
        <end position="397"/>
    </location>
</feature>
<comment type="caution">
    <text evidence="2">The sequence shown here is derived from an EMBL/GenBank/DDBJ whole genome shotgun (WGS) entry which is preliminary data.</text>
</comment>
<feature type="compositionally biased region" description="Polar residues" evidence="1">
    <location>
        <begin position="593"/>
        <end position="611"/>
    </location>
</feature>
<reference evidence="2" key="1">
    <citation type="submission" date="2018-11" db="EMBL/GenBank/DDBJ databases">
        <authorList>
            <consortium name="Pathogen Informatics"/>
        </authorList>
    </citation>
    <scope>NUCLEOTIDE SEQUENCE</scope>
</reference>
<feature type="region of interest" description="Disordered" evidence="1">
    <location>
        <begin position="275"/>
        <end position="327"/>
    </location>
</feature>
<keyword evidence="3" id="KW-1185">Reference proteome</keyword>
<dbReference type="OrthoDB" id="39497at2759"/>
<evidence type="ECO:0000256" key="1">
    <source>
        <dbReference type="SAM" id="MobiDB-lite"/>
    </source>
</evidence>
<proteinExistence type="predicted"/>
<feature type="compositionally biased region" description="Low complexity" evidence="1">
    <location>
        <begin position="71"/>
        <end position="98"/>
    </location>
</feature>
<gene>
    <name evidence="2" type="ORF">PXEA_LOCUS28635</name>
</gene>
<accession>A0A448XEZ6</accession>
<organism evidence="2 3">
    <name type="scientific">Protopolystoma xenopodis</name>
    <dbReference type="NCBI Taxonomy" id="117903"/>
    <lineage>
        <taxon>Eukaryota</taxon>
        <taxon>Metazoa</taxon>
        <taxon>Spiralia</taxon>
        <taxon>Lophotrochozoa</taxon>
        <taxon>Platyhelminthes</taxon>
        <taxon>Monogenea</taxon>
        <taxon>Polyopisthocotylea</taxon>
        <taxon>Polystomatidea</taxon>
        <taxon>Polystomatidae</taxon>
        <taxon>Protopolystoma</taxon>
    </lineage>
</organism>
<feature type="region of interest" description="Disordered" evidence="1">
    <location>
        <begin position="62"/>
        <end position="114"/>
    </location>
</feature>
<feature type="region of interest" description="Disordered" evidence="1">
    <location>
        <begin position="532"/>
        <end position="611"/>
    </location>
</feature>
<sequence length="708" mass="72894">MLDAGWLCHTSGNTQLVFIHGFYFYTLLPPLGSSQLLHLLHSSHVSRPLYCLGLSSPPSNLSFASHPPTPTTASTSAPVPTVPASGSSSASPAITGGPHPTVQPDRQSSSADPLSAGTIATLSVVSGGPAYTQIAQLPSNNSAPSLPSVSVVATQMNAPITGTSVGFASSGELASWQGMSKTTEPSFTFLGKKAQPSDLSCYEEDTLHLCYSEAPIRHPTLMATASAGITSLGATTGTIISSTAATEGDVESSSGTTKHSLSIGVDSASISTTGGITAKSRSTGAIPIDPQAATDCESTGASTVDPASAMTAPTTPSRDDQSGSAAWASTWAQLKPAAFPDAYRPKSSHTPPQWTADFQLEWAEVAVMQPISTSHVSQGAQSFGHTGGSQLPVSTDNDAAHLPGSTTDADSSQASALPGLDHVMVKERPAAISFTGCDIATNKENCISGSVDINISSGLSDNNCSGSSNNINGRTKSGSMTLPMAGYDRSCLKSTHVMRPSIPLNVSDACSNITSSQPLLVPASINNKASNDASLGGYDEPGGIGNAPYENDANEDGNDGTDVNGGVGSNGGAAVSNSGSFAPSLSEWWPSERQGTSVDRTQPLNSPLDNGSSERCWCQEAGPAKVVSPLTSANVASRFGIVDRSPFQETDGVLWKSCICDLEELFSGGNRVEWGHCLYNANYHPICGFAFELQWLVATGGRVGELVI</sequence>
<dbReference type="EMBL" id="CAAALY010249273">
    <property type="protein sequence ID" value="VEL35195.1"/>
    <property type="molecule type" value="Genomic_DNA"/>
</dbReference>
<feature type="region of interest" description="Disordered" evidence="1">
    <location>
        <begin position="377"/>
        <end position="415"/>
    </location>
</feature>
<feature type="compositionally biased region" description="Low complexity" evidence="1">
    <location>
        <begin position="405"/>
        <end position="415"/>
    </location>
</feature>
<protein>
    <submittedName>
        <fullName evidence="2">Uncharacterized protein</fullName>
    </submittedName>
</protein>